<reference evidence="4 5" key="1">
    <citation type="submission" date="2019-01" db="EMBL/GenBank/DDBJ databases">
        <title>Draft genome sequences of three monokaryotic isolates of the white-rot basidiomycete fungus Dichomitus squalens.</title>
        <authorList>
            <consortium name="DOE Joint Genome Institute"/>
            <person name="Lopez S.C."/>
            <person name="Andreopoulos B."/>
            <person name="Pangilinan J."/>
            <person name="Lipzen A."/>
            <person name="Riley R."/>
            <person name="Ahrendt S."/>
            <person name="Ng V."/>
            <person name="Barry K."/>
            <person name="Daum C."/>
            <person name="Grigoriev I.V."/>
            <person name="Hilden K.S."/>
            <person name="Makela M.R."/>
            <person name="de Vries R.P."/>
        </authorList>
    </citation>
    <scope>NUCLEOTIDE SEQUENCE [LARGE SCALE GENOMIC DNA]</scope>
    <source>
        <strain evidence="4 5">CBS 464.89</strain>
    </source>
</reference>
<dbReference type="CDD" id="cd16495">
    <property type="entry name" value="RING_CH-C4HC3_MARCH"/>
    <property type="match status" value="1"/>
</dbReference>
<dbReference type="GO" id="GO:0008270">
    <property type="term" value="F:zinc ion binding"/>
    <property type="evidence" value="ECO:0007669"/>
    <property type="project" value="UniProtKB-KW"/>
</dbReference>
<keyword evidence="1" id="KW-0479">Metal-binding</keyword>
<dbReference type="EMBL" id="ML145088">
    <property type="protein sequence ID" value="TBU63837.1"/>
    <property type="molecule type" value="Genomic_DNA"/>
</dbReference>
<sequence>MPEHDGVRQTAAETEAEAEAEAEEAKQCRICLDGEDPELGRLIRPCLCKGSITYVHVKCLQRWRNTSSSRSAFYACPQCGYHYHFARTRIVGIATNPVVIATLSTMLFTIIVLLSSFVTTWFIGNDDDTYSFSFYYPYEIFRSLIKMAVGILADDGLVGDTILRQRAGTYRTKQPQGPPSFLGRILRRFLLGLPVVGAGSIAHMLLSIPLPFHWLRFRTRRTARQSKDLMALIILAVVLAGAARALYKVYQFTEKMTKRLLLRAEDAILEVG</sequence>
<keyword evidence="5" id="KW-1185">Reference proteome</keyword>
<dbReference type="Gene3D" id="3.30.40.10">
    <property type="entry name" value="Zinc/RING finger domain, C3HC4 (zinc finger)"/>
    <property type="match status" value="1"/>
</dbReference>
<name>A0A4Q9Q8E4_9APHY</name>
<evidence type="ECO:0000256" key="2">
    <source>
        <dbReference type="ARBA" id="ARBA00022771"/>
    </source>
</evidence>
<dbReference type="SMART" id="SM00744">
    <property type="entry name" value="RINGv"/>
    <property type="match status" value="1"/>
</dbReference>
<proteinExistence type="predicted"/>
<keyword evidence="2" id="KW-0863">Zinc-finger</keyword>
<dbReference type="SUPFAM" id="SSF57850">
    <property type="entry name" value="RING/U-box"/>
    <property type="match status" value="1"/>
</dbReference>
<dbReference type="Pfam" id="PF12906">
    <property type="entry name" value="RINGv"/>
    <property type="match status" value="1"/>
</dbReference>
<dbReference type="PANTHER" id="PTHR46347">
    <property type="entry name" value="RING/FYVE/PHD ZINC FINGER SUPERFAMILY PROTEIN"/>
    <property type="match status" value="1"/>
</dbReference>
<dbReference type="PANTHER" id="PTHR46347:SF1">
    <property type="entry name" value="RING_FYVE_PHD ZINC FINGER SUPERFAMILY PROTEIN"/>
    <property type="match status" value="1"/>
</dbReference>
<dbReference type="STRING" id="114155.A0A4Q9Q8E4"/>
<dbReference type="AlphaFoldDB" id="A0A4Q9Q8E4"/>
<accession>A0A4Q9Q8E4</accession>
<evidence type="ECO:0000256" key="3">
    <source>
        <dbReference type="ARBA" id="ARBA00022833"/>
    </source>
</evidence>
<protein>
    <submittedName>
        <fullName evidence="4">Zf-C3HC4-domain-containing protein</fullName>
    </submittedName>
</protein>
<gene>
    <name evidence="4" type="ORF">BD310DRAFT_916018</name>
</gene>
<evidence type="ECO:0000313" key="4">
    <source>
        <dbReference type="EMBL" id="TBU63837.1"/>
    </source>
</evidence>
<dbReference type="Proteomes" id="UP000292082">
    <property type="component" value="Unassembled WGS sequence"/>
</dbReference>
<dbReference type="InterPro" id="IPR011016">
    <property type="entry name" value="Znf_RING-CH"/>
</dbReference>
<organism evidence="4 5">
    <name type="scientific">Dichomitus squalens</name>
    <dbReference type="NCBI Taxonomy" id="114155"/>
    <lineage>
        <taxon>Eukaryota</taxon>
        <taxon>Fungi</taxon>
        <taxon>Dikarya</taxon>
        <taxon>Basidiomycota</taxon>
        <taxon>Agaricomycotina</taxon>
        <taxon>Agaricomycetes</taxon>
        <taxon>Polyporales</taxon>
        <taxon>Polyporaceae</taxon>
        <taxon>Dichomitus</taxon>
    </lineage>
</organism>
<dbReference type="PROSITE" id="PS51292">
    <property type="entry name" value="ZF_RING_CH"/>
    <property type="match status" value="1"/>
</dbReference>
<keyword evidence="3" id="KW-0862">Zinc</keyword>
<dbReference type="OMA" id="CLQSWRH"/>
<dbReference type="InterPro" id="IPR013083">
    <property type="entry name" value="Znf_RING/FYVE/PHD"/>
</dbReference>
<evidence type="ECO:0000256" key="1">
    <source>
        <dbReference type="ARBA" id="ARBA00022723"/>
    </source>
</evidence>
<evidence type="ECO:0000313" key="5">
    <source>
        <dbReference type="Proteomes" id="UP000292082"/>
    </source>
</evidence>